<feature type="transmembrane region" description="Helical" evidence="2">
    <location>
        <begin position="118"/>
        <end position="135"/>
    </location>
</feature>
<gene>
    <name evidence="3" type="ORF">FM125_01545</name>
</gene>
<proteinExistence type="predicted"/>
<reference evidence="3 4" key="1">
    <citation type="submission" date="2017-02" db="EMBL/GenBank/DDBJ databases">
        <authorList>
            <person name="Peterson S.W."/>
        </authorList>
    </citation>
    <scope>NUCLEOTIDE SEQUENCE [LARGE SCALE GENOMIC DNA]</scope>
    <source>
        <strain evidence="3 4">2B3F</strain>
    </source>
</reference>
<name>A0A1R4ICX9_9MICC</name>
<feature type="transmembrane region" description="Helical" evidence="2">
    <location>
        <begin position="93"/>
        <end position="111"/>
    </location>
</feature>
<feature type="region of interest" description="Disordered" evidence="1">
    <location>
        <begin position="150"/>
        <end position="213"/>
    </location>
</feature>
<protein>
    <submittedName>
        <fullName evidence="3">Uncharacterized protein</fullName>
    </submittedName>
</protein>
<evidence type="ECO:0000313" key="3">
    <source>
        <dbReference type="EMBL" id="SJN17692.1"/>
    </source>
</evidence>
<evidence type="ECO:0000313" key="4">
    <source>
        <dbReference type="Proteomes" id="UP000196230"/>
    </source>
</evidence>
<keyword evidence="2" id="KW-0472">Membrane</keyword>
<feature type="transmembrane region" description="Helical" evidence="2">
    <location>
        <begin position="36"/>
        <end position="57"/>
    </location>
</feature>
<accession>A0A1R4ICX9</accession>
<feature type="transmembrane region" description="Helical" evidence="2">
    <location>
        <begin position="69"/>
        <end position="87"/>
    </location>
</feature>
<organism evidence="3 4">
    <name type="scientific">Micrococcus lylae</name>
    <dbReference type="NCBI Taxonomy" id="1273"/>
    <lineage>
        <taxon>Bacteria</taxon>
        <taxon>Bacillati</taxon>
        <taxon>Actinomycetota</taxon>
        <taxon>Actinomycetes</taxon>
        <taxon>Micrococcales</taxon>
        <taxon>Micrococcaceae</taxon>
        <taxon>Micrococcus</taxon>
    </lineage>
</organism>
<evidence type="ECO:0000256" key="1">
    <source>
        <dbReference type="SAM" id="MobiDB-lite"/>
    </source>
</evidence>
<dbReference type="RefSeq" id="WP_087133432.1">
    <property type="nucleotide sequence ID" value="NZ_FUKP01000012.1"/>
</dbReference>
<feature type="transmembrane region" description="Helical" evidence="2">
    <location>
        <begin position="264"/>
        <end position="287"/>
    </location>
</feature>
<keyword evidence="2" id="KW-1133">Transmembrane helix</keyword>
<dbReference type="EMBL" id="FUKP01000012">
    <property type="protein sequence ID" value="SJN17692.1"/>
    <property type="molecule type" value="Genomic_DNA"/>
</dbReference>
<dbReference type="AlphaFoldDB" id="A0A1R4ICX9"/>
<dbReference type="Proteomes" id="UP000196230">
    <property type="component" value="Unassembled WGS sequence"/>
</dbReference>
<evidence type="ECO:0000256" key="2">
    <source>
        <dbReference type="SAM" id="Phobius"/>
    </source>
</evidence>
<keyword evidence="2" id="KW-0812">Transmembrane</keyword>
<sequence>MIGVVLLCLAAAEFTVALLAGRGPGAVPTARHRLIGLGVGAVVVLLTLVFVALTASLGGHGGSGGLDAAPVLLSGALALGAGSAWTAAGTRAWASPVLVAVLVLLAGLELVAYGGLHMALGSGWPVVLGALAFLIEPGNRITRDVLVLAGRPSTQDGPPAPAQVPADDPRDDAASKTTGEAAVEVPPDAPTAGADASTGTTEESGAPDSGLRGGRWIGPVERLLLAGLGLAGAYQVVAALMAAKGIVRFPEISADAGKGSRAEEFLVGSLTSWGLAFVSALLIFAAAHGPLLEVPSP</sequence>